<evidence type="ECO:0000313" key="3">
    <source>
        <dbReference type="Proteomes" id="UP000194139"/>
    </source>
</evidence>
<dbReference type="Proteomes" id="UP000194139">
    <property type="component" value="Chromosome"/>
</dbReference>
<accession>A0A1W6Z0B6</accession>
<gene>
    <name evidence="2" type="ORF">CAL13_08785</name>
</gene>
<protein>
    <submittedName>
        <fullName evidence="2">Uncharacterized protein</fullName>
    </submittedName>
</protein>
<proteinExistence type="predicted"/>
<organism evidence="2 3">
    <name type="scientific">Bordetella genomosp. 9</name>
    <dbReference type="NCBI Taxonomy" id="1416803"/>
    <lineage>
        <taxon>Bacteria</taxon>
        <taxon>Pseudomonadati</taxon>
        <taxon>Pseudomonadota</taxon>
        <taxon>Betaproteobacteria</taxon>
        <taxon>Burkholderiales</taxon>
        <taxon>Alcaligenaceae</taxon>
        <taxon>Bordetella</taxon>
    </lineage>
</organism>
<dbReference type="AlphaFoldDB" id="A0A1W6Z0B6"/>
<evidence type="ECO:0000313" key="2">
    <source>
        <dbReference type="EMBL" id="ARP86283.1"/>
    </source>
</evidence>
<dbReference type="InterPro" id="IPR036390">
    <property type="entry name" value="WH_DNA-bd_sf"/>
</dbReference>
<feature type="region of interest" description="Disordered" evidence="1">
    <location>
        <begin position="66"/>
        <end position="88"/>
    </location>
</feature>
<name>A0A1W6Z0B6_9BORD</name>
<dbReference type="SUPFAM" id="SSF46785">
    <property type="entry name" value="Winged helix' DNA-binding domain"/>
    <property type="match status" value="1"/>
</dbReference>
<dbReference type="EMBL" id="CP021109">
    <property type="protein sequence ID" value="ARP86283.1"/>
    <property type="molecule type" value="Genomic_DNA"/>
</dbReference>
<sequence>MRNYHRLLVYALRKAGPMTSSELAAEVEMEKKSVRDALSLARRKGTIHITAWRVNEGGRRVAVYGPGAGEDAPLPEMPSKAKREVRRRLPTSVDIERIAASSQYFNPFNLGRGGQA</sequence>
<keyword evidence="3" id="KW-1185">Reference proteome</keyword>
<evidence type="ECO:0000256" key="1">
    <source>
        <dbReference type="SAM" id="MobiDB-lite"/>
    </source>
</evidence>
<reference evidence="2 3" key="1">
    <citation type="submission" date="2017-05" db="EMBL/GenBank/DDBJ databases">
        <title>Complete and WGS of Bordetella genogroups.</title>
        <authorList>
            <person name="Spilker T."/>
            <person name="LiPuma J."/>
        </authorList>
    </citation>
    <scope>NUCLEOTIDE SEQUENCE [LARGE SCALE GENOMIC DNA]</scope>
    <source>
        <strain evidence="2 3">AU17164</strain>
    </source>
</reference>